<dbReference type="SUPFAM" id="SSF56322">
    <property type="entry name" value="ADC synthase"/>
    <property type="match status" value="1"/>
</dbReference>
<dbReference type="Gene3D" id="3.60.120.10">
    <property type="entry name" value="Anthranilate synthase"/>
    <property type="match status" value="1"/>
</dbReference>
<evidence type="ECO:0000313" key="2">
    <source>
        <dbReference type="EMBL" id="MBA9077873.1"/>
    </source>
</evidence>
<evidence type="ECO:0000313" key="3">
    <source>
        <dbReference type="Proteomes" id="UP000563094"/>
    </source>
</evidence>
<dbReference type="InterPro" id="IPR005801">
    <property type="entry name" value="ADC_synthase"/>
</dbReference>
<protein>
    <submittedName>
        <fullName evidence="2">Isochorismate synthase</fullName>
        <ecNumber evidence="2">5.4.4.2</ecNumber>
    </submittedName>
</protein>
<organism evidence="2 3">
    <name type="scientific">Rufibacter quisquiliarum</name>
    <dbReference type="NCBI Taxonomy" id="1549639"/>
    <lineage>
        <taxon>Bacteria</taxon>
        <taxon>Pseudomonadati</taxon>
        <taxon>Bacteroidota</taxon>
        <taxon>Cytophagia</taxon>
        <taxon>Cytophagales</taxon>
        <taxon>Hymenobacteraceae</taxon>
        <taxon>Rufibacter</taxon>
    </lineage>
</organism>
<sequence>MPDDISSSIHQSTAGLSPQEISFSLFKAAAQTELPTALWRLPNTPHVQALVAKETTHSLPPLEGPAKGFAFHPFQVSPTSPINFLPADIYYCGKADEKVEVNAEELMERFRAVFSKTGQKQEIRSLQNWPQHPAGPVSAIRRDAFEQTVATAVSAMQAGCLEKVVLSRTKTLPLFEGFDLLQTFDHLTQLYPTAFVSLVAIPGVGTWLGATPEVLVQIDRHRVFRTVALAGTQPITDGLTPADAIWRQKEIEEQALVQRYIISCFKHLRLREYVEAGPRTIAAGNLLHLKTEYSAAMDEVGFQHLGTQMLELLHPTSAVGGMPKAAALKMINELEQHDRRYYSGFLGPVQLGQETNLFVNLRCAEVGQDTVTAYAGAGMTADSNPAKEWQETELKMQTVLRLFQASES</sequence>
<dbReference type="EC" id="5.4.4.2" evidence="2"/>
<dbReference type="Pfam" id="PF00425">
    <property type="entry name" value="Chorismate_bind"/>
    <property type="match status" value="1"/>
</dbReference>
<keyword evidence="3" id="KW-1185">Reference proteome</keyword>
<dbReference type="EMBL" id="JACJIQ010000009">
    <property type="protein sequence ID" value="MBA9077873.1"/>
    <property type="molecule type" value="Genomic_DNA"/>
</dbReference>
<dbReference type="RefSeq" id="WP_182513271.1">
    <property type="nucleotide sequence ID" value="NZ_JACJIQ010000009.1"/>
</dbReference>
<evidence type="ECO:0000259" key="1">
    <source>
        <dbReference type="Pfam" id="PF00425"/>
    </source>
</evidence>
<dbReference type="GO" id="GO:0008909">
    <property type="term" value="F:isochorismate synthase activity"/>
    <property type="evidence" value="ECO:0007669"/>
    <property type="project" value="UniProtKB-EC"/>
</dbReference>
<dbReference type="AlphaFoldDB" id="A0A839GJG6"/>
<name>A0A839GJG6_9BACT</name>
<dbReference type="PANTHER" id="PTHR42839">
    <property type="entry name" value="ISOCHORISMATE SYNTHASE ENTC"/>
    <property type="match status" value="1"/>
</dbReference>
<accession>A0A839GJG6</accession>
<gene>
    <name evidence="2" type="ORF">FHS90_002592</name>
</gene>
<dbReference type="Proteomes" id="UP000563094">
    <property type="component" value="Unassembled WGS sequence"/>
</dbReference>
<feature type="domain" description="Chorismate-utilising enzyme C-terminal" evidence="1">
    <location>
        <begin position="142"/>
        <end position="395"/>
    </location>
</feature>
<reference evidence="2 3" key="1">
    <citation type="submission" date="2020-08" db="EMBL/GenBank/DDBJ databases">
        <title>Genomic Encyclopedia of Type Strains, Phase IV (KMG-IV): sequencing the most valuable type-strain genomes for metagenomic binning, comparative biology and taxonomic classification.</title>
        <authorList>
            <person name="Goeker M."/>
        </authorList>
    </citation>
    <scope>NUCLEOTIDE SEQUENCE [LARGE SCALE GENOMIC DNA]</scope>
    <source>
        <strain evidence="2 3">DSM 29854</strain>
    </source>
</reference>
<proteinExistence type="predicted"/>
<keyword evidence="2" id="KW-0413">Isomerase</keyword>
<dbReference type="InterPro" id="IPR015890">
    <property type="entry name" value="Chorismate_C"/>
</dbReference>
<comment type="caution">
    <text evidence="2">The sequence shown here is derived from an EMBL/GenBank/DDBJ whole genome shotgun (WGS) entry which is preliminary data.</text>
</comment>
<dbReference type="PANTHER" id="PTHR42839:SF2">
    <property type="entry name" value="ISOCHORISMATE SYNTHASE ENTC"/>
    <property type="match status" value="1"/>
</dbReference>